<reference evidence="3" key="1">
    <citation type="journal article" date="2011" name="MBio">
        <title>Novel metabolic attributes of the genus Cyanothece, comprising a group of unicellular nitrogen-fixing Cyanobacteria.</title>
        <authorList>
            <person name="Bandyopadhyay A."/>
            <person name="Elvitigala T."/>
            <person name="Welsh E."/>
            <person name="Stockel J."/>
            <person name="Liberton M."/>
            <person name="Min H."/>
            <person name="Sherman L.A."/>
            <person name="Pakrasi H.B."/>
        </authorList>
    </citation>
    <scope>NUCLEOTIDE SEQUENCE [LARGE SCALE GENOMIC DNA]</scope>
    <source>
        <strain evidence="3">PCC 8801</strain>
    </source>
</reference>
<dbReference type="OrthoDB" id="5493836at2"/>
<evidence type="ECO:0000313" key="2">
    <source>
        <dbReference type="EMBL" id="ACK65921.1"/>
    </source>
</evidence>
<dbReference type="Pfam" id="PF12873">
    <property type="entry name" value="DUF3825"/>
    <property type="match status" value="1"/>
</dbReference>
<sequence length="257" mass="30516">MRPLFDFAYFPNWPQTLDELDDLAQEETWEYKHTPTRKPKPILASYFNYTFKRLLEENKVVEQEDKACFNTGLVTDNQEDIFAFFEQNRNNPSQWKFKQFLKESDYLLRSFNPLPDRASYFDDPTNLIYDIRLGHPRIDYDHIKNRTENRNRFPQKYQSMNDHELQVLLEGAVKLAIKRVMRNYKAAVPQFFWDRNAKVGELQLLLPLCLSSPLKADVALVINRTEYVYSGETILTLDMAYNNARLLAKPDTEWLQP</sequence>
<dbReference type="RefSeq" id="WP_012595193.1">
    <property type="nucleotide sequence ID" value="NC_011726.1"/>
</dbReference>
<organism evidence="2 3">
    <name type="scientific">Rippkaea orientalis (strain PCC 8801 / RF-1)</name>
    <name type="common">Cyanothece sp. (strain PCC 8801)</name>
    <dbReference type="NCBI Taxonomy" id="41431"/>
    <lineage>
        <taxon>Bacteria</taxon>
        <taxon>Bacillati</taxon>
        <taxon>Cyanobacteriota</taxon>
        <taxon>Cyanophyceae</taxon>
        <taxon>Oscillatoriophycideae</taxon>
        <taxon>Chroococcales</taxon>
        <taxon>Aphanothecaceae</taxon>
        <taxon>Rippkaea</taxon>
        <taxon>Rippkaea orientalis</taxon>
    </lineage>
</organism>
<feature type="domain" description="DUF3825" evidence="1">
    <location>
        <begin position="20"/>
        <end position="254"/>
    </location>
</feature>
<dbReference type="eggNOG" id="COG1278">
    <property type="taxonomic scope" value="Bacteria"/>
</dbReference>
<name>B7JXV7_RIPO1</name>
<gene>
    <name evidence="2" type="ordered locus">PCC8801_1879</name>
</gene>
<dbReference type="KEGG" id="cyp:PCC8801_1879"/>
<protein>
    <recommendedName>
        <fullName evidence="1">DUF3825 domain-containing protein</fullName>
    </recommendedName>
</protein>
<dbReference type="Proteomes" id="UP000008204">
    <property type="component" value="Chromosome"/>
</dbReference>
<evidence type="ECO:0000259" key="1">
    <source>
        <dbReference type="Pfam" id="PF12873"/>
    </source>
</evidence>
<dbReference type="EMBL" id="CP001287">
    <property type="protein sequence ID" value="ACK65921.1"/>
    <property type="molecule type" value="Genomic_DNA"/>
</dbReference>
<dbReference type="AlphaFoldDB" id="B7JXV7"/>
<dbReference type="HOGENOM" id="CLU_074580_0_0_3"/>
<evidence type="ECO:0000313" key="3">
    <source>
        <dbReference type="Proteomes" id="UP000008204"/>
    </source>
</evidence>
<dbReference type="STRING" id="41431.PCC8801_1879"/>
<proteinExistence type="predicted"/>
<keyword evidence="3" id="KW-1185">Reference proteome</keyword>
<dbReference type="InterPro" id="IPR024437">
    <property type="entry name" value="DUF3825"/>
</dbReference>
<accession>B7JXV7</accession>